<protein>
    <recommendedName>
        <fullName evidence="5">glutathione transferase</fullName>
        <ecNumber evidence="5">2.5.1.18</ecNumber>
    </recommendedName>
</protein>
<dbReference type="SFLD" id="SFLDG00363">
    <property type="entry name" value="AMPS_(cytGST):_Alpha-__Mu-__Pi"/>
    <property type="match status" value="1"/>
</dbReference>
<gene>
    <name evidence="10" type="ORF">CDAUBV1_LOCUS12329</name>
</gene>
<dbReference type="SFLD" id="SFLDS00019">
    <property type="entry name" value="Glutathione_Transferase_(cytos"/>
    <property type="match status" value="1"/>
</dbReference>
<evidence type="ECO:0000256" key="5">
    <source>
        <dbReference type="ARBA" id="ARBA00012452"/>
    </source>
</evidence>
<feature type="domain" description="GST C-terminal" evidence="9">
    <location>
        <begin position="93"/>
        <end position="216"/>
    </location>
</feature>
<reference evidence="10" key="1">
    <citation type="submission" date="2024-06" db="EMBL/GenBank/DDBJ databases">
        <authorList>
            <person name="Liu X."/>
            <person name="Lenzi L."/>
            <person name="Haldenby T S."/>
            <person name="Uol C."/>
        </authorList>
    </citation>
    <scope>NUCLEOTIDE SEQUENCE</scope>
</reference>
<comment type="function">
    <text evidence="1">GST isoenzymes appear to play a central role in the parasite detoxification system. Other functions are also suspected including a role in increasing the solubility of haematin in the parasite gut.</text>
</comment>
<dbReference type="PANTHER" id="PTHR11571:SF224">
    <property type="entry name" value="HEMATOPOIETIC PROSTAGLANDIN D SYNTHASE"/>
    <property type="match status" value="1"/>
</dbReference>
<feature type="domain" description="GST N-terminal" evidence="8">
    <location>
        <begin position="9"/>
        <end position="91"/>
    </location>
</feature>
<proteinExistence type="inferred from homology"/>
<dbReference type="PANTHER" id="PTHR11571">
    <property type="entry name" value="GLUTATHIONE S-TRANSFERASE"/>
    <property type="match status" value="1"/>
</dbReference>
<evidence type="ECO:0000259" key="8">
    <source>
        <dbReference type="PROSITE" id="PS50404"/>
    </source>
</evidence>
<dbReference type="AlphaFoldDB" id="A0AAV2TPD7"/>
<dbReference type="SFLD" id="SFLDG01205">
    <property type="entry name" value="AMPS.1"/>
    <property type="match status" value="1"/>
</dbReference>
<dbReference type="InterPro" id="IPR036249">
    <property type="entry name" value="Thioredoxin-like_sf"/>
</dbReference>
<evidence type="ECO:0000256" key="4">
    <source>
        <dbReference type="ARBA" id="ARBA00011738"/>
    </source>
</evidence>
<evidence type="ECO:0000256" key="2">
    <source>
        <dbReference type="ARBA" id="ARBA00003701"/>
    </source>
</evidence>
<dbReference type="PROSITE" id="PS50405">
    <property type="entry name" value="GST_CTER"/>
    <property type="match status" value="1"/>
</dbReference>
<dbReference type="EC" id="2.5.1.18" evidence="5"/>
<dbReference type="SUPFAM" id="SSF52833">
    <property type="entry name" value="Thioredoxin-like"/>
    <property type="match status" value="1"/>
</dbReference>
<organism evidence="10 11">
    <name type="scientific">Calicophoron daubneyi</name>
    <name type="common">Rumen fluke</name>
    <name type="synonym">Paramphistomum daubneyi</name>
    <dbReference type="NCBI Taxonomy" id="300641"/>
    <lineage>
        <taxon>Eukaryota</taxon>
        <taxon>Metazoa</taxon>
        <taxon>Spiralia</taxon>
        <taxon>Lophotrochozoa</taxon>
        <taxon>Platyhelminthes</taxon>
        <taxon>Trematoda</taxon>
        <taxon>Digenea</taxon>
        <taxon>Plagiorchiida</taxon>
        <taxon>Pronocephalata</taxon>
        <taxon>Paramphistomoidea</taxon>
        <taxon>Paramphistomidae</taxon>
        <taxon>Calicophoron</taxon>
    </lineage>
</organism>
<dbReference type="Pfam" id="PF14497">
    <property type="entry name" value="GST_C_3"/>
    <property type="match status" value="1"/>
</dbReference>
<dbReference type="GO" id="GO:0004364">
    <property type="term" value="F:glutathione transferase activity"/>
    <property type="evidence" value="ECO:0007669"/>
    <property type="project" value="UniProtKB-EC"/>
</dbReference>
<keyword evidence="6" id="KW-0808">Transferase</keyword>
<evidence type="ECO:0000256" key="1">
    <source>
        <dbReference type="ARBA" id="ARBA00002446"/>
    </source>
</evidence>
<dbReference type="Gene3D" id="1.20.1050.10">
    <property type="match status" value="1"/>
</dbReference>
<dbReference type="Gene3D" id="3.40.30.10">
    <property type="entry name" value="Glutaredoxin"/>
    <property type="match status" value="1"/>
</dbReference>
<dbReference type="InterPro" id="IPR010987">
    <property type="entry name" value="Glutathione-S-Trfase_C-like"/>
</dbReference>
<sequence>MANAKNKSATYKLTYFNVRGRGEPIRFVLAATGTPFDDKRVEGKDWPALKPSIPTHRLPYLQLTSSSGDIVGYEESLAIARYLARKHNLMGQTDEEYYKIERMIGECNDIDTEFYKIAFPPSPEAQGKLKDAFLKEQGPKLLDMVSRSLKESGGKFVAGGKPSFGDFMLMTVMDHVDDIDPDILKKYPEFSAHRAAVLQEFPKLAEYIKTRPHTTM</sequence>
<comment type="similarity">
    <text evidence="3">Belongs to the GST superfamily. Mu family.</text>
</comment>
<evidence type="ECO:0000256" key="3">
    <source>
        <dbReference type="ARBA" id="ARBA00005861"/>
    </source>
</evidence>
<dbReference type="SUPFAM" id="SSF47616">
    <property type="entry name" value="GST C-terminal domain-like"/>
    <property type="match status" value="1"/>
</dbReference>
<dbReference type="InterPro" id="IPR004046">
    <property type="entry name" value="GST_C"/>
</dbReference>
<dbReference type="GO" id="GO:0006749">
    <property type="term" value="P:glutathione metabolic process"/>
    <property type="evidence" value="ECO:0007669"/>
    <property type="project" value="TreeGrafter"/>
</dbReference>
<dbReference type="PROSITE" id="PS50404">
    <property type="entry name" value="GST_NTER"/>
    <property type="match status" value="1"/>
</dbReference>
<dbReference type="CDD" id="cd03192">
    <property type="entry name" value="GST_C_Sigma_like"/>
    <property type="match status" value="1"/>
</dbReference>
<comment type="function">
    <text evidence="2">Conjugation of reduced glutathione to a wide number of exogenous and endogenous hydrophobic electrophiles.</text>
</comment>
<accession>A0AAV2TPD7</accession>
<dbReference type="Pfam" id="PF02798">
    <property type="entry name" value="GST_N"/>
    <property type="match status" value="1"/>
</dbReference>
<evidence type="ECO:0000313" key="11">
    <source>
        <dbReference type="Proteomes" id="UP001497525"/>
    </source>
</evidence>
<evidence type="ECO:0000259" key="9">
    <source>
        <dbReference type="PROSITE" id="PS50405"/>
    </source>
</evidence>
<name>A0AAV2TPD7_CALDB</name>
<evidence type="ECO:0000313" key="10">
    <source>
        <dbReference type="EMBL" id="CAL5137846.1"/>
    </source>
</evidence>
<dbReference type="InterPro" id="IPR004045">
    <property type="entry name" value="Glutathione_S-Trfase_N"/>
</dbReference>
<evidence type="ECO:0000256" key="7">
    <source>
        <dbReference type="ARBA" id="ARBA00047960"/>
    </source>
</evidence>
<dbReference type="EMBL" id="CAXLJL010000445">
    <property type="protein sequence ID" value="CAL5137846.1"/>
    <property type="molecule type" value="Genomic_DNA"/>
</dbReference>
<comment type="catalytic activity">
    <reaction evidence="7">
        <text>RX + glutathione = an S-substituted glutathione + a halide anion + H(+)</text>
        <dbReference type="Rhea" id="RHEA:16437"/>
        <dbReference type="ChEBI" id="CHEBI:15378"/>
        <dbReference type="ChEBI" id="CHEBI:16042"/>
        <dbReference type="ChEBI" id="CHEBI:17792"/>
        <dbReference type="ChEBI" id="CHEBI:57925"/>
        <dbReference type="ChEBI" id="CHEBI:90779"/>
        <dbReference type="EC" id="2.5.1.18"/>
    </reaction>
</comment>
<dbReference type="InterPro" id="IPR050213">
    <property type="entry name" value="GST_superfamily"/>
</dbReference>
<comment type="subunit">
    <text evidence="4">Homodimer.</text>
</comment>
<dbReference type="Proteomes" id="UP001497525">
    <property type="component" value="Unassembled WGS sequence"/>
</dbReference>
<evidence type="ECO:0000256" key="6">
    <source>
        <dbReference type="ARBA" id="ARBA00022679"/>
    </source>
</evidence>
<dbReference type="InterPro" id="IPR036282">
    <property type="entry name" value="Glutathione-S-Trfase_C_sf"/>
</dbReference>
<dbReference type="InterPro" id="IPR040079">
    <property type="entry name" value="Glutathione_S-Trfase"/>
</dbReference>
<dbReference type="CDD" id="cd03039">
    <property type="entry name" value="GST_N_Sigma_like"/>
    <property type="match status" value="1"/>
</dbReference>
<comment type="caution">
    <text evidence="10">The sequence shown here is derived from an EMBL/GenBank/DDBJ whole genome shotgun (WGS) entry which is preliminary data.</text>
</comment>